<proteinExistence type="predicted"/>
<keyword evidence="3" id="KW-0645">Protease</keyword>
<accession>A0ABT8KJC4</accession>
<evidence type="ECO:0000256" key="1">
    <source>
        <dbReference type="SAM" id="Phobius"/>
    </source>
</evidence>
<feature type="transmembrane region" description="Helical" evidence="1">
    <location>
        <begin position="486"/>
        <end position="505"/>
    </location>
</feature>
<feature type="transmembrane region" description="Helical" evidence="1">
    <location>
        <begin position="458"/>
        <end position="479"/>
    </location>
</feature>
<dbReference type="PANTHER" id="PTHR45726:SF3">
    <property type="entry name" value="LEUKOTRIENE A-4 HYDROLASE"/>
    <property type="match status" value="1"/>
</dbReference>
<dbReference type="GO" id="GO:0004177">
    <property type="term" value="F:aminopeptidase activity"/>
    <property type="evidence" value="ECO:0007669"/>
    <property type="project" value="UniProtKB-KW"/>
</dbReference>
<evidence type="ECO:0000313" key="4">
    <source>
        <dbReference type="Proteomes" id="UP001172082"/>
    </source>
</evidence>
<sequence>MLGSIFLFEIRYRFRRPVTYVYFVLLVLIGLLYGSAMGGAFNAEIAGILTGGGKNLANSPYNLHFIMSFLWIFYVFLVAAIMGVPVYRDFEHGTHALFFTKPISKLDYLGGRFLGSFFVALIILSGLAIGTLISSWMPYVDQEKYGPFNLYHYIKPYLISIVPFSFFCGSIFFATVSISRNQIFIYLNAIIIIILLFLAQTLFNEIDNKTIASLLDPSGNTAFTHETEYWTVFDRNSRTVPFTGTILINILIYFSISVTVLLLAYRQFSMSHIGGLSNVRGFRITPSKTIVSTVTFRTITTLSVFRDLSLRNHIRMLFSLARKEAWSIISSIVFIVIVIFGLFLLIVTLSKQGRIFGTPTFPVTYQMLEILTGNFEIFILIIIGLYAGELVWKERRFNVHLMLDAMPVPNWLAYGSKLMAMFIIIFLLMGLIMLVGLITQSVQGYFRYELWLYIRTLFGYRVIDFLLFAIIAFLVQIVVNNKFLGYFLMIILFLAPNTLLPWIGLEHKLFRFGSDVGLYYSDMNGYGHFPLGFISFKLYWSALGLLMIVASKSFWMRGAEMEWVNRMKKASQNFSKNSFILFCVALTLLLGSGGFIYYNTNILNEYTTGEELRRLQADYEKKYKKYEYAPKPKITAVNLNIELYPEKRSFSAQGTFILKNKTSLELDSIHLDINNTLDIKNVSFNKSFELLVSDEPLGYYIYKLNEPLLPSDSIELTFEVSLEKKGFSHDNFETALVYNGTFLNSFYFPKIGYQPYGELIDDDVRKEENLGPKLRMAPINDTIAVKNNFLTNDADWIDFEAIVGTSQDQIAIVPGYLQKEWRENDRRYFHYKMDSKMLNFYNVISAKFEVLRDEWKSDDGRKVNLEIYYHKGHEYNLERMMDAMKKSLTYFNDYFGPYQHHQLRILEFPRYASFAQSFANTVPFSEGIGFIANVDEEDIDYPFYVTAHEVAHQWWGHQVIGGNVQGSHFLSETMSQYAAMMVMVNEFGEDQIKKYLRHEMNEYLTKRSGERKMEMPVLLSENQSYIHYNKGSVLMYALKDYIGEERLNKALKGYIESVRFQEPPYTTANEWLRYIDQVTPDSLKETVHNLLGSIVIYENKFADVSFEERDNRFLVKLKLDAKKYQVDGFGEEHEIPLNDYIDIGIFSRKKMDGKWQDSVLYFKKHKIVSSNQEIEIWVEEEPDKAGIDPYYKLIDKKSEDNTKSF</sequence>
<comment type="caution">
    <text evidence="3">The sequence shown here is derived from an EMBL/GenBank/DDBJ whole genome shotgun (WGS) entry which is preliminary data.</text>
</comment>
<dbReference type="Gene3D" id="1.10.390.10">
    <property type="entry name" value="Neutral Protease Domain 2"/>
    <property type="match status" value="1"/>
</dbReference>
<feature type="transmembrane region" description="Helical" evidence="1">
    <location>
        <begin position="157"/>
        <end position="176"/>
    </location>
</feature>
<evidence type="ECO:0000313" key="3">
    <source>
        <dbReference type="EMBL" id="MDN5200548.1"/>
    </source>
</evidence>
<gene>
    <name evidence="3" type="ORF">QQ008_04225</name>
</gene>
<dbReference type="InterPro" id="IPR034015">
    <property type="entry name" value="M1_LTA4H"/>
</dbReference>
<keyword evidence="3" id="KW-0378">Hydrolase</keyword>
<evidence type="ECO:0000259" key="2">
    <source>
        <dbReference type="Pfam" id="PF01433"/>
    </source>
</evidence>
<feature type="transmembrane region" description="Helical" evidence="1">
    <location>
        <begin position="246"/>
        <end position="265"/>
    </location>
</feature>
<feature type="transmembrane region" description="Helical" evidence="1">
    <location>
        <begin position="20"/>
        <end position="41"/>
    </location>
</feature>
<keyword evidence="3" id="KW-0031">Aminopeptidase</keyword>
<feature type="transmembrane region" description="Helical" evidence="1">
    <location>
        <begin position="113"/>
        <end position="137"/>
    </location>
</feature>
<feature type="domain" description="Peptidase M1 membrane alanine aminopeptidase" evidence="2">
    <location>
        <begin position="881"/>
        <end position="1061"/>
    </location>
</feature>
<dbReference type="InterPro" id="IPR014782">
    <property type="entry name" value="Peptidase_M1_dom"/>
</dbReference>
<keyword evidence="1" id="KW-0472">Membrane</keyword>
<organism evidence="3 4">
    <name type="scientific">Splendidivirga corallicola</name>
    <dbReference type="NCBI Taxonomy" id="3051826"/>
    <lineage>
        <taxon>Bacteria</taxon>
        <taxon>Pseudomonadati</taxon>
        <taxon>Bacteroidota</taxon>
        <taxon>Cytophagia</taxon>
        <taxon>Cytophagales</taxon>
        <taxon>Splendidivirgaceae</taxon>
        <taxon>Splendidivirga</taxon>
    </lineage>
</organism>
<feature type="transmembrane region" description="Helical" evidence="1">
    <location>
        <begin position="183"/>
        <end position="203"/>
    </location>
</feature>
<feature type="transmembrane region" description="Helical" evidence="1">
    <location>
        <begin position="325"/>
        <end position="350"/>
    </location>
</feature>
<feature type="transmembrane region" description="Helical" evidence="1">
    <location>
        <begin position="418"/>
        <end position="438"/>
    </location>
</feature>
<keyword evidence="4" id="KW-1185">Reference proteome</keyword>
<feature type="transmembrane region" description="Helical" evidence="1">
    <location>
        <begin position="579"/>
        <end position="598"/>
    </location>
</feature>
<dbReference type="InterPro" id="IPR027268">
    <property type="entry name" value="Peptidase_M4/M1_CTD_sf"/>
</dbReference>
<name>A0ABT8KJC4_9BACT</name>
<dbReference type="Proteomes" id="UP001172082">
    <property type="component" value="Unassembled WGS sequence"/>
</dbReference>
<dbReference type="RefSeq" id="WP_346750571.1">
    <property type="nucleotide sequence ID" value="NZ_JAUJEA010000001.1"/>
</dbReference>
<feature type="transmembrane region" description="Helical" evidence="1">
    <location>
        <begin position="370"/>
        <end position="392"/>
    </location>
</feature>
<reference evidence="3" key="1">
    <citation type="submission" date="2023-06" db="EMBL/GenBank/DDBJ databases">
        <title>Genomic of Parafulvivirga corallium.</title>
        <authorList>
            <person name="Wang G."/>
        </authorList>
    </citation>
    <scope>NUCLEOTIDE SEQUENCE</scope>
    <source>
        <strain evidence="3">BMA10</strain>
    </source>
</reference>
<dbReference type="Pfam" id="PF01433">
    <property type="entry name" value="Peptidase_M1"/>
    <property type="match status" value="1"/>
</dbReference>
<feature type="transmembrane region" description="Helical" evidence="1">
    <location>
        <begin position="61"/>
        <end position="87"/>
    </location>
</feature>
<dbReference type="EMBL" id="JAUJEA010000001">
    <property type="protein sequence ID" value="MDN5200548.1"/>
    <property type="molecule type" value="Genomic_DNA"/>
</dbReference>
<dbReference type="SUPFAM" id="SSF55486">
    <property type="entry name" value="Metalloproteases ('zincins'), catalytic domain"/>
    <property type="match status" value="1"/>
</dbReference>
<keyword evidence="1" id="KW-1133">Transmembrane helix</keyword>
<dbReference type="PANTHER" id="PTHR45726">
    <property type="entry name" value="LEUKOTRIENE A-4 HYDROLASE"/>
    <property type="match status" value="1"/>
</dbReference>
<protein>
    <submittedName>
        <fullName evidence="3">M1 family aminopeptidase</fullName>
    </submittedName>
</protein>
<keyword evidence="1" id="KW-0812">Transmembrane</keyword>